<protein>
    <submittedName>
        <fullName evidence="2">Uncharacterized protein</fullName>
    </submittedName>
</protein>
<dbReference type="EMBL" id="JAKJXO020000001">
    <property type="protein sequence ID" value="KAL1612167.1"/>
    <property type="molecule type" value="Genomic_DNA"/>
</dbReference>
<gene>
    <name evidence="2" type="ORF">SLS60_000391</name>
</gene>
<feature type="compositionally biased region" description="Basic and acidic residues" evidence="1">
    <location>
        <begin position="123"/>
        <end position="133"/>
    </location>
</feature>
<feature type="compositionally biased region" description="Polar residues" evidence="1">
    <location>
        <begin position="205"/>
        <end position="219"/>
    </location>
</feature>
<feature type="region of interest" description="Disordered" evidence="1">
    <location>
        <begin position="202"/>
        <end position="308"/>
    </location>
</feature>
<proteinExistence type="predicted"/>
<keyword evidence="3" id="KW-1185">Reference proteome</keyword>
<name>A0ABR3S653_9PLEO</name>
<feature type="compositionally biased region" description="Basic and acidic residues" evidence="1">
    <location>
        <begin position="225"/>
        <end position="235"/>
    </location>
</feature>
<comment type="caution">
    <text evidence="2">The sequence shown here is derived from an EMBL/GenBank/DDBJ whole genome shotgun (WGS) entry which is preliminary data.</text>
</comment>
<reference evidence="2 3" key="1">
    <citation type="submission" date="2024-02" db="EMBL/GenBank/DDBJ databases">
        <title>De novo assembly and annotation of 12 fungi associated with fruit tree decline syndrome in Ontario, Canada.</title>
        <authorList>
            <person name="Sulman M."/>
            <person name="Ellouze W."/>
            <person name="Ilyukhin E."/>
        </authorList>
    </citation>
    <scope>NUCLEOTIDE SEQUENCE [LARGE SCALE GENOMIC DNA]</scope>
    <source>
        <strain evidence="2 3">M42-189</strain>
    </source>
</reference>
<organism evidence="2 3">
    <name type="scientific">Paraconiothyrium brasiliense</name>
    <dbReference type="NCBI Taxonomy" id="300254"/>
    <lineage>
        <taxon>Eukaryota</taxon>
        <taxon>Fungi</taxon>
        <taxon>Dikarya</taxon>
        <taxon>Ascomycota</taxon>
        <taxon>Pezizomycotina</taxon>
        <taxon>Dothideomycetes</taxon>
        <taxon>Pleosporomycetidae</taxon>
        <taxon>Pleosporales</taxon>
        <taxon>Massarineae</taxon>
        <taxon>Didymosphaeriaceae</taxon>
        <taxon>Paraconiothyrium</taxon>
    </lineage>
</organism>
<sequence>MAFKIADLVAEATGVNPVKFNTTFADSPLTYPDQAVQQPEMPEPTTAKKTVEKAPEKATEDTTEKSSSATPAAQGHLQQDHDSSEPVIKSEPNGTVAKPAAAKRHKASRIVRKPKATLPKTAKTGEADARNEELDGGPEMTTGQQVEDSEGKNGGASKKRTFDEFEITADTDIGALAALGRTPVLEHAEASLEVVKIPATKKVKTNSGKGTAPLTTKMKSTVKAKHSDGEVEHISAKKPTNKAVSRSALKTKPADAKVKKPAAAKKTHAPKKAAATKKLEKALAGVNGPGRATKLTPAQIAARKVGNQ</sequence>
<evidence type="ECO:0000313" key="2">
    <source>
        <dbReference type="EMBL" id="KAL1612167.1"/>
    </source>
</evidence>
<evidence type="ECO:0000256" key="1">
    <source>
        <dbReference type="SAM" id="MobiDB-lite"/>
    </source>
</evidence>
<accession>A0ABR3S653</accession>
<feature type="compositionally biased region" description="Basic residues" evidence="1">
    <location>
        <begin position="101"/>
        <end position="115"/>
    </location>
</feature>
<feature type="region of interest" description="Disordered" evidence="1">
    <location>
        <begin position="22"/>
        <end position="160"/>
    </location>
</feature>
<dbReference type="Proteomes" id="UP001521785">
    <property type="component" value="Unassembled WGS sequence"/>
</dbReference>
<feature type="compositionally biased region" description="Basic residues" evidence="1">
    <location>
        <begin position="259"/>
        <end position="275"/>
    </location>
</feature>
<feature type="compositionally biased region" description="Basic and acidic residues" evidence="1">
    <location>
        <begin position="49"/>
        <end position="64"/>
    </location>
</feature>
<evidence type="ECO:0000313" key="3">
    <source>
        <dbReference type="Proteomes" id="UP001521785"/>
    </source>
</evidence>